<dbReference type="AlphaFoldDB" id="A0A078KRS6"/>
<proteinExistence type="predicted"/>
<dbReference type="eggNOG" id="ENOG5031BEN">
    <property type="taxonomic scope" value="Bacteria"/>
</dbReference>
<sequence>MSSSPQHVLGLFAHDLSIDQLIKIYCKEHYPNLVLDADMLEQLLWLQTNSVITSQSDGKAKPDAINPEVKRILARLNCLYLLRSEEEPALRWQEFVKSQEEGIKLTQESFNFLSSFIGSLSKSDYQCLIASCFITKSDKAEESIPSALKEGLPFDSEQFISYMVEKCPEILPICRQMGQPERELLCFAFYKNCHARHILDMEGGHNMLFALKEGIKTQAIDQDKLNLWFGRWILNIAGIDGHIEPAGSSFLTEPIAGSIFALKRELDQLLTNIDHPVIENYLAYRVSKLEVSNNYLAALGALMRKNTPDVGAQIQSWFNGLSFDEQQEKLKSFEKQLTITKVTPTFKPTVLLNLLGMKYPVDEAVDMFSKIEIAALDAWTEAMSAGIVTETTPLSFRTIAYGNDLSKVIEQIQQGSLHFEMNAKGCLALAPPKSLILQFS</sequence>
<protein>
    <submittedName>
        <fullName evidence="1">Uncharacterized protein</fullName>
    </submittedName>
</protein>
<accession>A0A078KRS6</accession>
<reference evidence="1 2" key="1">
    <citation type="submission" date="2014-06" db="EMBL/GenBank/DDBJ databases">
        <authorList>
            <person name="Urmite Genomes Urmite Genomes"/>
        </authorList>
    </citation>
    <scope>NUCLEOTIDE SEQUENCE [LARGE SCALE GENOMIC DNA]</scope>
</reference>
<gene>
    <name evidence="1" type="ORF">BN59_01417</name>
</gene>
<dbReference type="EMBL" id="CCSB01000001">
    <property type="protein sequence ID" value="CDZ77135.1"/>
    <property type="molecule type" value="Genomic_DNA"/>
</dbReference>
<dbReference type="OrthoDB" id="6193841at2"/>
<keyword evidence="2" id="KW-1185">Reference proteome</keyword>
<name>A0A078KRS6_9GAMM</name>
<dbReference type="Proteomes" id="UP000044071">
    <property type="component" value="Unassembled WGS sequence"/>
</dbReference>
<organism evidence="1 2">
    <name type="scientific">Legionella massiliensis</name>
    <dbReference type="NCBI Taxonomy" id="1034943"/>
    <lineage>
        <taxon>Bacteria</taxon>
        <taxon>Pseudomonadati</taxon>
        <taxon>Pseudomonadota</taxon>
        <taxon>Gammaproteobacteria</taxon>
        <taxon>Legionellales</taxon>
        <taxon>Legionellaceae</taxon>
        <taxon>Legionella</taxon>
    </lineage>
</organism>
<dbReference type="STRING" id="1034943.BN59_01417"/>
<evidence type="ECO:0000313" key="2">
    <source>
        <dbReference type="Proteomes" id="UP000044071"/>
    </source>
</evidence>
<evidence type="ECO:0000313" key="1">
    <source>
        <dbReference type="EMBL" id="CDZ77135.1"/>
    </source>
</evidence>
<dbReference type="RefSeq" id="WP_043873534.1">
    <property type="nucleotide sequence ID" value="NZ_CCVW01000001.1"/>
</dbReference>